<evidence type="ECO:0000313" key="1">
    <source>
        <dbReference type="EMBL" id="MFD2556722.1"/>
    </source>
</evidence>
<comment type="caution">
    <text evidence="1">The sequence shown here is derived from an EMBL/GenBank/DDBJ whole genome shotgun (WGS) entry which is preliminary data.</text>
</comment>
<organism evidence="1 2">
    <name type="scientific">Sphingobacterium tabacisoli</name>
    <dbReference type="NCBI Taxonomy" id="2044855"/>
    <lineage>
        <taxon>Bacteria</taxon>
        <taxon>Pseudomonadati</taxon>
        <taxon>Bacteroidota</taxon>
        <taxon>Sphingobacteriia</taxon>
        <taxon>Sphingobacteriales</taxon>
        <taxon>Sphingobacteriaceae</taxon>
        <taxon>Sphingobacterium</taxon>
    </lineage>
</organism>
<keyword evidence="2" id="KW-1185">Reference proteome</keyword>
<dbReference type="RefSeq" id="WP_210354869.1">
    <property type="nucleotide sequence ID" value="NZ_JAEQMU010000002.1"/>
</dbReference>
<evidence type="ECO:0008006" key="3">
    <source>
        <dbReference type="Google" id="ProtNLM"/>
    </source>
</evidence>
<protein>
    <recommendedName>
        <fullName evidence="3">Transposase (putative) YhgA-like domain-containing protein</fullName>
    </recommendedName>
</protein>
<gene>
    <name evidence="1" type="ORF">ACFSQW_20205</name>
</gene>
<dbReference type="EMBL" id="JBHULD010000025">
    <property type="protein sequence ID" value="MFD2556722.1"/>
    <property type="molecule type" value="Genomic_DNA"/>
</dbReference>
<evidence type="ECO:0000313" key="2">
    <source>
        <dbReference type="Proteomes" id="UP001597440"/>
    </source>
</evidence>
<proteinExistence type="predicted"/>
<sequence length="309" mass="36627">MNTGQRLKPAKKNDELLKAIFEDNFPDFLRFMYAEAEDIFDLDRGLTFMDKELLEIIPDRDRKKGKRIADLLVKVFLKDGREKWILVHTEIEGGSDDGFSHRIFEYHYRILDRYRMPVETIVVFTGSRSQRRFDEYRYKVFRTSFEFRYLSYQIFDHQERELLAMDNIFAYIVLACQKALDENKLPEEELAEERSTIARALIETNKYSKDRIMSFLVFLKSFLFIRDKQINSNFDKYIYQVTGGTIEMGVIETIKRQEREKGKLEERAKAETEKLIEKRAIALEFKRMGLPLADIAKGTGLTVEEIEKL</sequence>
<name>A0ABW5L9W1_9SPHI</name>
<dbReference type="Proteomes" id="UP001597440">
    <property type="component" value="Unassembled WGS sequence"/>
</dbReference>
<accession>A0ABW5L9W1</accession>
<reference evidence="2" key="1">
    <citation type="journal article" date="2019" name="Int. J. Syst. Evol. Microbiol.">
        <title>The Global Catalogue of Microorganisms (GCM) 10K type strain sequencing project: providing services to taxonomists for standard genome sequencing and annotation.</title>
        <authorList>
            <consortium name="The Broad Institute Genomics Platform"/>
            <consortium name="The Broad Institute Genome Sequencing Center for Infectious Disease"/>
            <person name="Wu L."/>
            <person name="Ma J."/>
        </authorList>
    </citation>
    <scope>NUCLEOTIDE SEQUENCE [LARGE SCALE GENOMIC DNA]</scope>
    <source>
        <strain evidence="2">KCTC 52298</strain>
    </source>
</reference>